<dbReference type="EMBL" id="MCGR01000020">
    <property type="protein sequence ID" value="ORY82880.1"/>
    <property type="molecule type" value="Genomic_DNA"/>
</dbReference>
<evidence type="ECO:0000256" key="5">
    <source>
        <dbReference type="ARBA" id="ARBA00022475"/>
    </source>
</evidence>
<dbReference type="InterPro" id="IPR017927">
    <property type="entry name" value="FAD-bd_FR_type"/>
</dbReference>
<feature type="transmembrane region" description="Helical" evidence="14">
    <location>
        <begin position="144"/>
        <end position="170"/>
    </location>
</feature>
<dbReference type="Gene3D" id="2.40.30.10">
    <property type="entry name" value="Translation factors"/>
    <property type="match status" value="1"/>
</dbReference>
<evidence type="ECO:0000256" key="2">
    <source>
        <dbReference type="ARBA" id="ARBA00006278"/>
    </source>
</evidence>
<dbReference type="Pfam" id="PF01794">
    <property type="entry name" value="Ferric_reduct"/>
    <property type="match status" value="1"/>
</dbReference>
<name>A0A1Y2FG03_9BASI</name>
<keyword evidence="10" id="KW-0406">Ion transport</keyword>
<dbReference type="PANTHER" id="PTHR32361">
    <property type="entry name" value="FERRIC/CUPRIC REDUCTASE TRANSMEMBRANE COMPONENT"/>
    <property type="match status" value="1"/>
</dbReference>
<dbReference type="InterPro" id="IPR039261">
    <property type="entry name" value="FNR_nucleotide-bd"/>
</dbReference>
<proteinExistence type="inferred from homology"/>
<evidence type="ECO:0000256" key="9">
    <source>
        <dbReference type="ARBA" id="ARBA00023002"/>
    </source>
</evidence>
<dbReference type="OrthoDB" id="17725at2759"/>
<dbReference type="InParanoid" id="A0A1Y2FG03"/>
<dbReference type="Pfam" id="PF08030">
    <property type="entry name" value="NAD_binding_6"/>
    <property type="match status" value="1"/>
</dbReference>
<keyword evidence="8 14" id="KW-1133">Transmembrane helix</keyword>
<evidence type="ECO:0000256" key="7">
    <source>
        <dbReference type="ARBA" id="ARBA00022982"/>
    </source>
</evidence>
<dbReference type="PROSITE" id="PS51384">
    <property type="entry name" value="FAD_FR"/>
    <property type="match status" value="1"/>
</dbReference>
<evidence type="ECO:0000256" key="12">
    <source>
        <dbReference type="ARBA" id="ARBA00048483"/>
    </source>
</evidence>
<evidence type="ECO:0000256" key="3">
    <source>
        <dbReference type="ARBA" id="ARBA00012668"/>
    </source>
</evidence>
<dbReference type="PANTHER" id="PTHR32361:SF23">
    <property type="entry name" value="FERRIC-CHELATE REDUCTASE"/>
    <property type="match status" value="1"/>
</dbReference>
<dbReference type="CDD" id="cd06186">
    <property type="entry name" value="NOX_Duox_like_FAD_NADP"/>
    <property type="match status" value="1"/>
</dbReference>
<feature type="domain" description="FAD-binding FR-type" evidence="15">
    <location>
        <begin position="311"/>
        <end position="421"/>
    </location>
</feature>
<keyword evidence="6 14" id="KW-0812">Transmembrane</keyword>
<dbReference type="Pfam" id="PF08022">
    <property type="entry name" value="FAD_binding_8"/>
    <property type="match status" value="1"/>
</dbReference>
<feature type="compositionally biased region" description="Basic and acidic residues" evidence="13">
    <location>
        <begin position="519"/>
        <end position="529"/>
    </location>
</feature>
<comment type="catalytic activity">
    <reaction evidence="12">
        <text>2 a Fe(II)-siderophore + NADP(+) + H(+) = 2 a Fe(III)-siderophore + NADPH</text>
        <dbReference type="Rhea" id="RHEA:28795"/>
        <dbReference type="Rhea" id="RHEA-COMP:11342"/>
        <dbReference type="Rhea" id="RHEA-COMP:11344"/>
        <dbReference type="ChEBI" id="CHEBI:15378"/>
        <dbReference type="ChEBI" id="CHEBI:29033"/>
        <dbReference type="ChEBI" id="CHEBI:29034"/>
        <dbReference type="ChEBI" id="CHEBI:57783"/>
        <dbReference type="ChEBI" id="CHEBI:58349"/>
        <dbReference type="EC" id="1.16.1.9"/>
    </reaction>
</comment>
<dbReference type="SFLD" id="SFLDS00052">
    <property type="entry name" value="Ferric_Reductase_Domain"/>
    <property type="match status" value="1"/>
</dbReference>
<dbReference type="InterPro" id="IPR017938">
    <property type="entry name" value="Riboflavin_synthase-like_b-brl"/>
</dbReference>
<comment type="similarity">
    <text evidence="2">Belongs to the ferric reductase (FRE) family.</text>
</comment>
<dbReference type="EC" id="1.16.1.9" evidence="3"/>
<evidence type="ECO:0000256" key="13">
    <source>
        <dbReference type="SAM" id="MobiDB-lite"/>
    </source>
</evidence>
<protein>
    <recommendedName>
        <fullName evidence="3">ferric-chelate reductase (NADPH)</fullName>
        <ecNumber evidence="3">1.16.1.9</ecNumber>
    </recommendedName>
</protein>
<organism evidence="16 17">
    <name type="scientific">Leucosporidium creatinivorum</name>
    <dbReference type="NCBI Taxonomy" id="106004"/>
    <lineage>
        <taxon>Eukaryota</taxon>
        <taxon>Fungi</taxon>
        <taxon>Dikarya</taxon>
        <taxon>Basidiomycota</taxon>
        <taxon>Pucciniomycotina</taxon>
        <taxon>Microbotryomycetes</taxon>
        <taxon>Leucosporidiales</taxon>
        <taxon>Leucosporidium</taxon>
    </lineage>
</organism>
<evidence type="ECO:0000256" key="11">
    <source>
        <dbReference type="ARBA" id="ARBA00023136"/>
    </source>
</evidence>
<dbReference type="SFLD" id="SFLDG01168">
    <property type="entry name" value="Ferric_reductase_subgroup_(FRE"/>
    <property type="match status" value="1"/>
</dbReference>
<gene>
    <name evidence="16" type="ORF">BCR35DRAFT_331254</name>
</gene>
<dbReference type="InterPro" id="IPR013112">
    <property type="entry name" value="FAD-bd_8"/>
</dbReference>
<evidence type="ECO:0000256" key="10">
    <source>
        <dbReference type="ARBA" id="ARBA00023065"/>
    </source>
</evidence>
<dbReference type="Gene3D" id="3.40.50.80">
    <property type="entry name" value="Nucleotide-binding domain of ferredoxin-NADP reductase (FNR) module"/>
    <property type="match status" value="1"/>
</dbReference>
<dbReference type="InterPro" id="IPR013121">
    <property type="entry name" value="Fe_red_NAD-bd_6"/>
</dbReference>
<feature type="transmembrane region" description="Helical" evidence="14">
    <location>
        <begin position="290"/>
        <end position="310"/>
    </location>
</feature>
<dbReference type="AlphaFoldDB" id="A0A1Y2FG03"/>
<accession>A0A1Y2FG03</accession>
<dbReference type="GO" id="GO:0052851">
    <property type="term" value="F:ferric-chelate reductase (NADPH) activity"/>
    <property type="evidence" value="ECO:0007669"/>
    <property type="project" value="UniProtKB-EC"/>
</dbReference>
<evidence type="ECO:0000256" key="4">
    <source>
        <dbReference type="ARBA" id="ARBA00022448"/>
    </source>
</evidence>
<feature type="transmembrane region" description="Helical" evidence="14">
    <location>
        <begin position="230"/>
        <end position="248"/>
    </location>
</feature>
<keyword evidence="7" id="KW-0249">Electron transport</keyword>
<comment type="caution">
    <text evidence="16">The sequence shown here is derived from an EMBL/GenBank/DDBJ whole genome shotgun (WGS) entry which is preliminary data.</text>
</comment>
<dbReference type="GO" id="GO:0015677">
    <property type="term" value="P:copper ion import"/>
    <property type="evidence" value="ECO:0007669"/>
    <property type="project" value="TreeGrafter"/>
</dbReference>
<dbReference type="FunCoup" id="A0A1Y2FG03">
    <property type="interactions" value="189"/>
</dbReference>
<evidence type="ECO:0000313" key="16">
    <source>
        <dbReference type="EMBL" id="ORY82880.1"/>
    </source>
</evidence>
<dbReference type="InterPro" id="IPR051410">
    <property type="entry name" value="Ferric/Cupric_Reductase"/>
</dbReference>
<evidence type="ECO:0000259" key="15">
    <source>
        <dbReference type="PROSITE" id="PS51384"/>
    </source>
</evidence>
<comment type="subcellular location">
    <subcellularLocation>
        <location evidence="1">Cell membrane</location>
        <topology evidence="1">Multi-pass membrane protein</topology>
    </subcellularLocation>
</comment>
<feature type="transmembrane region" description="Helical" evidence="14">
    <location>
        <begin position="260"/>
        <end position="278"/>
    </location>
</feature>
<dbReference type="STRING" id="106004.A0A1Y2FG03"/>
<feature type="transmembrane region" description="Helical" evidence="14">
    <location>
        <begin position="182"/>
        <end position="200"/>
    </location>
</feature>
<dbReference type="GO" id="GO:0005886">
    <property type="term" value="C:plasma membrane"/>
    <property type="evidence" value="ECO:0007669"/>
    <property type="project" value="UniProtKB-SubCell"/>
</dbReference>
<dbReference type="GO" id="GO:0006879">
    <property type="term" value="P:intracellular iron ion homeostasis"/>
    <property type="evidence" value="ECO:0007669"/>
    <property type="project" value="TreeGrafter"/>
</dbReference>
<feature type="transmembrane region" description="Helical" evidence="14">
    <location>
        <begin position="97"/>
        <end position="124"/>
    </location>
</feature>
<sequence length="620" mass="68923">MSAFLARATPRLMARHGTSSYTASEMAEMLVDPYDDTPKYARYSIYFLGGGVILFGLVNLWGAFRRTRIGARLSKSKFQRRKTAAFRYIATIQPRPIGFIHFPTVGVICLIAAFWLFIGIWSLAQQPYYRSRWNVGSPPLAMRTGLFALGCFPFILAFGAKFNLVTFVTGYSHEKLQVFHQWLSHLFLILSLLHTFPFIMAGREIRTNADGLNPHGYGQLYYSWHVSHKVYYWSGVAALVPLIWLCWGSLAPLRNQSYEIFKILHIISAILFSAFFYIHCNNLLFSWEYLWATAALYGGSIIMRFGLLLVRNGVKVPQASIEPLADDALRITIKCPEGHRWKAGQHYFLNFVKAAPFESHPYTVANAPFLHPNAQAPERTMQILLRPYPGSALAPRLRCLAARNATTPVLLDGPYGGLTGNADLSIHQTVLLFAGGAGATFATALVEELCEKIRRAEEGTETKKIEVHWAVRHQDALSWFQDHFDHVSALVPQGTLELNLYVTGDGEGGVDRPALEKQKAESPEVEKHHCCSPGTSTSSIKPSTATWTIIHHGRPDLHSLITAKLSNVTSGSTVGIGSCGPTDFTTDVRRAVAARQLLIAKGLGGDGAEEVELHTEEFAW</sequence>
<evidence type="ECO:0000313" key="17">
    <source>
        <dbReference type="Proteomes" id="UP000193467"/>
    </source>
</evidence>
<reference evidence="16 17" key="1">
    <citation type="submission" date="2016-07" db="EMBL/GenBank/DDBJ databases">
        <title>Pervasive Adenine N6-methylation of Active Genes in Fungi.</title>
        <authorList>
            <consortium name="DOE Joint Genome Institute"/>
            <person name="Mondo S.J."/>
            <person name="Dannebaum R.O."/>
            <person name="Kuo R.C."/>
            <person name="Labutti K."/>
            <person name="Haridas S."/>
            <person name="Kuo A."/>
            <person name="Salamov A."/>
            <person name="Ahrendt S.R."/>
            <person name="Lipzen A."/>
            <person name="Sullivan W."/>
            <person name="Andreopoulos W.B."/>
            <person name="Clum A."/>
            <person name="Lindquist E."/>
            <person name="Daum C."/>
            <person name="Ramamoorthy G.K."/>
            <person name="Gryganskyi A."/>
            <person name="Culley D."/>
            <person name="Magnuson J.K."/>
            <person name="James T.Y."/>
            <person name="O'Malley M.A."/>
            <person name="Stajich J.E."/>
            <person name="Spatafora J.W."/>
            <person name="Visel A."/>
            <person name="Grigoriev I.V."/>
        </authorList>
    </citation>
    <scope>NUCLEOTIDE SEQUENCE [LARGE SCALE GENOMIC DNA]</scope>
    <source>
        <strain evidence="16 17">62-1032</strain>
    </source>
</reference>
<keyword evidence="17" id="KW-1185">Reference proteome</keyword>
<evidence type="ECO:0000256" key="1">
    <source>
        <dbReference type="ARBA" id="ARBA00004651"/>
    </source>
</evidence>
<dbReference type="Proteomes" id="UP000193467">
    <property type="component" value="Unassembled WGS sequence"/>
</dbReference>
<keyword evidence="11 14" id="KW-0472">Membrane</keyword>
<dbReference type="GO" id="GO:0006826">
    <property type="term" value="P:iron ion transport"/>
    <property type="evidence" value="ECO:0007669"/>
    <property type="project" value="TreeGrafter"/>
</dbReference>
<evidence type="ECO:0000256" key="8">
    <source>
        <dbReference type="ARBA" id="ARBA00022989"/>
    </source>
</evidence>
<dbReference type="InterPro" id="IPR013130">
    <property type="entry name" value="Fe3_Rdtase_TM_dom"/>
</dbReference>
<keyword evidence="5" id="KW-1003">Cell membrane</keyword>
<evidence type="ECO:0000256" key="14">
    <source>
        <dbReference type="SAM" id="Phobius"/>
    </source>
</evidence>
<feature type="region of interest" description="Disordered" evidence="13">
    <location>
        <begin position="519"/>
        <end position="538"/>
    </location>
</feature>
<feature type="transmembrane region" description="Helical" evidence="14">
    <location>
        <begin position="43"/>
        <end position="64"/>
    </location>
</feature>
<dbReference type="SUPFAM" id="SSF63380">
    <property type="entry name" value="Riboflavin synthase domain-like"/>
    <property type="match status" value="1"/>
</dbReference>
<evidence type="ECO:0000256" key="6">
    <source>
        <dbReference type="ARBA" id="ARBA00022692"/>
    </source>
</evidence>
<keyword evidence="4" id="KW-0813">Transport</keyword>
<dbReference type="SUPFAM" id="SSF52343">
    <property type="entry name" value="Ferredoxin reductase-like, C-terminal NADP-linked domain"/>
    <property type="match status" value="1"/>
</dbReference>
<keyword evidence="9" id="KW-0560">Oxidoreductase</keyword>